<evidence type="ECO:0000313" key="5">
    <source>
        <dbReference type="EMBL" id="OMD25316.1"/>
    </source>
</evidence>
<feature type="domain" description="AMP-binding enzyme C-terminal" evidence="4">
    <location>
        <begin position="403"/>
        <end position="478"/>
    </location>
</feature>
<dbReference type="PROSITE" id="PS00455">
    <property type="entry name" value="AMP_BINDING"/>
    <property type="match status" value="1"/>
</dbReference>
<dbReference type="PANTHER" id="PTHR43201">
    <property type="entry name" value="ACYL-COA SYNTHETASE"/>
    <property type="match status" value="1"/>
</dbReference>
<organism evidence="5 6">
    <name type="scientific">Paenibacillus odorifer</name>
    <dbReference type="NCBI Taxonomy" id="189426"/>
    <lineage>
        <taxon>Bacteria</taxon>
        <taxon>Bacillati</taxon>
        <taxon>Bacillota</taxon>
        <taxon>Bacilli</taxon>
        <taxon>Bacillales</taxon>
        <taxon>Paenibacillaceae</taxon>
        <taxon>Paenibacillus</taxon>
    </lineage>
</organism>
<dbReference type="EMBL" id="MKQP01000045">
    <property type="protein sequence ID" value="OMD25316.1"/>
    <property type="molecule type" value="Genomic_DNA"/>
</dbReference>
<dbReference type="InterPro" id="IPR000873">
    <property type="entry name" value="AMP-dep_synth/lig_dom"/>
</dbReference>
<proteinExistence type="inferred from homology"/>
<dbReference type="InterPro" id="IPR045851">
    <property type="entry name" value="AMP-bd_C_sf"/>
</dbReference>
<evidence type="ECO:0000259" key="4">
    <source>
        <dbReference type="Pfam" id="PF13193"/>
    </source>
</evidence>
<dbReference type="GO" id="GO:0031956">
    <property type="term" value="F:medium-chain fatty acid-CoA ligase activity"/>
    <property type="evidence" value="ECO:0007669"/>
    <property type="project" value="TreeGrafter"/>
</dbReference>
<dbReference type="Proteomes" id="UP000187465">
    <property type="component" value="Unassembled WGS sequence"/>
</dbReference>
<gene>
    <name evidence="5" type="ORF">BJP51_03420</name>
</gene>
<evidence type="ECO:0000256" key="1">
    <source>
        <dbReference type="ARBA" id="ARBA00006432"/>
    </source>
</evidence>
<dbReference type="InterPro" id="IPR042099">
    <property type="entry name" value="ANL_N_sf"/>
</dbReference>
<reference evidence="5 6" key="1">
    <citation type="submission" date="2016-10" db="EMBL/GenBank/DDBJ databases">
        <title>Paenibacillus species isolates.</title>
        <authorList>
            <person name="Beno S.M."/>
        </authorList>
    </citation>
    <scope>NUCLEOTIDE SEQUENCE [LARGE SCALE GENOMIC DNA]</scope>
    <source>
        <strain evidence="5 6">FSL H7-0604</strain>
    </source>
</reference>
<evidence type="ECO:0000256" key="2">
    <source>
        <dbReference type="ARBA" id="ARBA00022598"/>
    </source>
</evidence>
<dbReference type="Gene3D" id="3.30.300.30">
    <property type="match status" value="1"/>
</dbReference>
<dbReference type="RefSeq" id="WP_036681807.1">
    <property type="nucleotide sequence ID" value="NZ_MKQP01000045.1"/>
</dbReference>
<name>A0A1R0WZQ4_9BACL</name>
<sequence length="493" mass="55388">MNLVVPILRHAAQQPDNIALTHDLASHTYTTLVKTMRRIANGLQQKGLRHDKVAILSTNRIEFVEVFLGAIYAGCVPIPLDPKWSANELQVIIEQCQPTMIFAEPEAAKNLVFKDQAIPTLTFSNERTGSYDQWLAALKPEAELDETNELLFIGFTSGTTGLPKGYMRTHLSWLKSFEVSNIAFELDAMKDVLAPGPFVHSLSLFAVMQSLYCGATFHITQKFSATKVLELCQQIPGVVLFVVPTMIESMMLQAVPGQIQMDAIISSGAKWSELSKKRGMEVFGGARLYESYGSSEASYISYLNVLTEHNPTSIGKPYPGVQISIRDEQFREVPTGEIGQLYVRSDMIFLGYHQLPNETAAAFKEGWLILEDYVYQDEAGYLYMAGRLKNKIISGGLNVYPEEIERVLEFLPEIDEVMVLGVPDDYWGEQLIALVKWSGEQHLSVDEIKNYCRQYLASYKAPKQLLTLDEFIYTSSGKIARQAMKDYVKRAMV</sequence>
<comment type="similarity">
    <text evidence="1">Belongs to the ATP-dependent AMP-binding enzyme family.</text>
</comment>
<dbReference type="Pfam" id="PF00501">
    <property type="entry name" value="AMP-binding"/>
    <property type="match status" value="1"/>
</dbReference>
<feature type="domain" description="AMP-dependent synthetase/ligase" evidence="3">
    <location>
        <begin position="9"/>
        <end position="353"/>
    </location>
</feature>
<dbReference type="PANTHER" id="PTHR43201:SF5">
    <property type="entry name" value="MEDIUM-CHAIN ACYL-COA LIGASE ACSF2, MITOCHONDRIAL"/>
    <property type="match status" value="1"/>
</dbReference>
<evidence type="ECO:0000259" key="3">
    <source>
        <dbReference type="Pfam" id="PF00501"/>
    </source>
</evidence>
<dbReference type="GO" id="GO:0006631">
    <property type="term" value="P:fatty acid metabolic process"/>
    <property type="evidence" value="ECO:0007669"/>
    <property type="project" value="TreeGrafter"/>
</dbReference>
<accession>A0A1R0WZQ4</accession>
<dbReference type="AlphaFoldDB" id="A0A1R0WZQ4"/>
<dbReference type="InterPro" id="IPR020845">
    <property type="entry name" value="AMP-binding_CS"/>
</dbReference>
<evidence type="ECO:0000313" key="6">
    <source>
        <dbReference type="Proteomes" id="UP000187465"/>
    </source>
</evidence>
<comment type="caution">
    <text evidence="5">The sequence shown here is derived from an EMBL/GenBank/DDBJ whole genome shotgun (WGS) entry which is preliminary data.</text>
</comment>
<dbReference type="SUPFAM" id="SSF56801">
    <property type="entry name" value="Acetyl-CoA synthetase-like"/>
    <property type="match status" value="1"/>
</dbReference>
<dbReference type="Gene3D" id="3.40.50.12780">
    <property type="entry name" value="N-terminal domain of ligase-like"/>
    <property type="match status" value="1"/>
</dbReference>
<protein>
    <submittedName>
        <fullName evidence="5">Acyl-CoA synthetase</fullName>
    </submittedName>
</protein>
<dbReference type="InterPro" id="IPR025110">
    <property type="entry name" value="AMP-bd_C"/>
</dbReference>
<keyword evidence="2" id="KW-0436">Ligase</keyword>
<dbReference type="Pfam" id="PF13193">
    <property type="entry name" value="AMP-binding_C"/>
    <property type="match status" value="1"/>
</dbReference>